<dbReference type="EMBL" id="CP034928">
    <property type="protein sequence ID" value="QAA75954.1"/>
    <property type="molecule type" value="Genomic_DNA"/>
</dbReference>
<dbReference type="InterPro" id="IPR001203">
    <property type="entry name" value="OxRdtase_Ald_Fedxn_C"/>
</dbReference>
<feature type="domain" description="Aldehyde ferredoxin oxidoreductase N-terminal" evidence="9">
    <location>
        <begin position="7"/>
        <end position="207"/>
    </location>
</feature>
<keyword evidence="3" id="KW-0004">4Fe-4S</keyword>
<comment type="cofactor">
    <cofactor evidence="8">
        <name>tungstopterin</name>
        <dbReference type="ChEBI" id="CHEBI:30402"/>
    </cofactor>
</comment>
<evidence type="ECO:0000256" key="2">
    <source>
        <dbReference type="ARBA" id="ARBA00011032"/>
    </source>
</evidence>
<dbReference type="Proteomes" id="UP000287233">
    <property type="component" value="Chromosome"/>
</dbReference>
<keyword evidence="7" id="KW-0411">Iron-sulfur</keyword>
<evidence type="ECO:0000256" key="5">
    <source>
        <dbReference type="ARBA" id="ARBA00023002"/>
    </source>
</evidence>
<gene>
    <name evidence="10" type="ORF">BIP78_0186</name>
</gene>
<dbReference type="PANTHER" id="PTHR30038:SF8">
    <property type="entry name" value="ALDEHYDE FERREDOXIN OXIDOREDUCTASE"/>
    <property type="match status" value="1"/>
</dbReference>
<keyword evidence="4" id="KW-0479">Metal-binding</keyword>
<dbReference type="Pfam" id="PF02730">
    <property type="entry name" value="AFOR_N"/>
    <property type="match status" value="1"/>
</dbReference>
<dbReference type="GO" id="GO:0051539">
    <property type="term" value="F:4 iron, 4 sulfur cluster binding"/>
    <property type="evidence" value="ECO:0007669"/>
    <property type="project" value="UniProtKB-KW"/>
</dbReference>
<comment type="cofactor">
    <cofactor evidence="1">
        <name>[4Fe-4S] cluster</name>
        <dbReference type="ChEBI" id="CHEBI:49883"/>
    </cofactor>
</comment>
<dbReference type="Gene3D" id="1.10.599.10">
    <property type="entry name" value="Aldehyde Ferredoxin Oxidoreductase Protein, subunit A, domain 3"/>
    <property type="match status" value="1"/>
</dbReference>
<dbReference type="InterPro" id="IPR013984">
    <property type="entry name" value="Ald_Fedxn_OxRdtase_dom2"/>
</dbReference>
<dbReference type="SMART" id="SM00790">
    <property type="entry name" value="AFOR_N"/>
    <property type="match status" value="1"/>
</dbReference>
<accession>A0A410FSI5</accession>
<dbReference type="SUPFAM" id="SSF48310">
    <property type="entry name" value="Aldehyde ferredoxin oxidoreductase, C-terminal domains"/>
    <property type="match status" value="1"/>
</dbReference>
<evidence type="ECO:0000256" key="4">
    <source>
        <dbReference type="ARBA" id="ARBA00022723"/>
    </source>
</evidence>
<dbReference type="InterPro" id="IPR036021">
    <property type="entry name" value="Tungsten_al_ferr_oxy-like_C"/>
</dbReference>
<dbReference type="KEGG" id="bih:BIP78_0186"/>
<keyword evidence="5" id="KW-0560">Oxidoreductase</keyword>
<dbReference type="InterPro" id="IPR013983">
    <property type="entry name" value="Ald_Fedxn_OxRdtase_N"/>
</dbReference>
<dbReference type="GO" id="GO:0016625">
    <property type="term" value="F:oxidoreductase activity, acting on the aldehyde or oxo group of donors, iron-sulfur protein as acceptor"/>
    <property type="evidence" value="ECO:0007669"/>
    <property type="project" value="InterPro"/>
</dbReference>
<organism evidence="10 11">
    <name type="scientific">Bipolaricaulis sibiricus</name>
    <dbReference type="NCBI Taxonomy" id="2501609"/>
    <lineage>
        <taxon>Bacteria</taxon>
        <taxon>Candidatus Bipolaricaulota</taxon>
        <taxon>Candidatus Bipolaricaulia</taxon>
        <taxon>Candidatus Bipolaricaulales</taxon>
        <taxon>Candidatus Bipolaricaulaceae</taxon>
        <taxon>Candidatus Bipolaricaulis</taxon>
    </lineage>
</organism>
<sequence length="590" mass="64253">MDRLLPRVLRVDLTRKRSWVEERPDLFRDRLGGTGAAIELLHELCPEGADPLGPENPIVFAVGALSALYPLASKTVALFKSPHTGNLGESHCGGRTAFALRLAGYGALAIEGRSDVPVYLSIHDGGVRFRDARTLWGMGSSVTVGRILRDVEPGSGHRTILRIGRAGERGVTYAAAIAETYRHFGRLGLGAVLGSKNLKAIVVSGQGAIPVAEMGRYQKLYRELHERAVRSDLMKKYHELGTAQNVGPLNEMGALPVRNLQATRYPEEPAFSGERLAQGYLGRRLACAGCPVACIHLAALREPHPEEPYFYKTTFVSYDHEPLYALGAMLGVEEAAGVLKLIDAVGHVGLDAMTAGVVLAWATEAFDTGLITERETGGVRPRWGDVAVYREMVRRIADRDSEFYRVLGEGVRAAAARYGGAEFALHFGGNEMPGYHTGPGALLTYLAGARHSHLDSAGYAVDQDLLRRGEELAPPDLARRLLAEEARRQVLSSLVICFFARGLYDFPTIAACLGALGDDWDEGRLRNLGAEVLRRKHAFKVREGFRLATLPIPERAMTTPAPGGAVDEEYLRQALAEMERWLEGNDGLEG</sequence>
<evidence type="ECO:0000313" key="11">
    <source>
        <dbReference type="Proteomes" id="UP000287233"/>
    </source>
</evidence>
<dbReference type="InterPro" id="IPR013985">
    <property type="entry name" value="Ald_Fedxn_OxRdtase_dom3"/>
</dbReference>
<evidence type="ECO:0000313" key="10">
    <source>
        <dbReference type="EMBL" id="QAA75954.1"/>
    </source>
</evidence>
<evidence type="ECO:0000256" key="3">
    <source>
        <dbReference type="ARBA" id="ARBA00022485"/>
    </source>
</evidence>
<dbReference type="GO" id="GO:0009055">
    <property type="term" value="F:electron transfer activity"/>
    <property type="evidence" value="ECO:0007669"/>
    <property type="project" value="InterPro"/>
</dbReference>
<protein>
    <submittedName>
        <fullName evidence="10">Aldehyde:ferredoxin oxidoreductase</fullName>
    </submittedName>
</protein>
<dbReference type="AlphaFoldDB" id="A0A410FSI5"/>
<evidence type="ECO:0000256" key="7">
    <source>
        <dbReference type="ARBA" id="ARBA00023014"/>
    </source>
</evidence>
<evidence type="ECO:0000256" key="8">
    <source>
        <dbReference type="ARBA" id="ARBA00049934"/>
    </source>
</evidence>
<evidence type="ECO:0000256" key="6">
    <source>
        <dbReference type="ARBA" id="ARBA00023004"/>
    </source>
</evidence>
<dbReference type="Gene3D" id="3.60.9.10">
    <property type="entry name" value="Aldehyde ferredoxin oxidoreductase, N-terminal domain"/>
    <property type="match status" value="1"/>
</dbReference>
<dbReference type="PANTHER" id="PTHR30038">
    <property type="entry name" value="ALDEHYDE FERREDOXIN OXIDOREDUCTASE"/>
    <property type="match status" value="1"/>
</dbReference>
<evidence type="ECO:0000259" key="9">
    <source>
        <dbReference type="SMART" id="SM00790"/>
    </source>
</evidence>
<dbReference type="SUPFAM" id="SSF56228">
    <property type="entry name" value="Aldehyde ferredoxin oxidoreductase, N-terminal domain"/>
    <property type="match status" value="1"/>
</dbReference>
<dbReference type="Pfam" id="PF01314">
    <property type="entry name" value="AFOR_C"/>
    <property type="match status" value="1"/>
</dbReference>
<name>A0A410FSI5_BIPS1</name>
<dbReference type="Gene3D" id="1.10.569.10">
    <property type="entry name" value="Aldehyde Ferredoxin Oxidoreductase Protein, subunit A, domain 2"/>
    <property type="match status" value="1"/>
</dbReference>
<evidence type="ECO:0000256" key="1">
    <source>
        <dbReference type="ARBA" id="ARBA00001966"/>
    </source>
</evidence>
<proteinExistence type="inferred from homology"/>
<keyword evidence="6" id="KW-0408">Iron</keyword>
<dbReference type="InterPro" id="IPR051919">
    <property type="entry name" value="W-dependent_AOR"/>
</dbReference>
<reference evidence="11" key="1">
    <citation type="submission" date="2018-12" db="EMBL/GenBank/DDBJ databases">
        <title>Complete genome sequence of an uncultured bacterium of the candidate phylum Bipolaricaulota.</title>
        <authorList>
            <person name="Kadnikov V.V."/>
            <person name="Mardanov A.V."/>
            <person name="Beletsky A.V."/>
            <person name="Frank Y.A."/>
            <person name="Karnachuk O.V."/>
            <person name="Ravin N.V."/>
        </authorList>
    </citation>
    <scope>NUCLEOTIDE SEQUENCE [LARGE SCALE GENOMIC DNA]</scope>
</reference>
<dbReference type="InterPro" id="IPR036503">
    <property type="entry name" value="Ald_Fedxn_OxRdtase_N_sf"/>
</dbReference>
<comment type="similarity">
    <text evidence="2">Belongs to the AOR/FOR family.</text>
</comment>
<dbReference type="GO" id="GO:0046872">
    <property type="term" value="F:metal ion binding"/>
    <property type="evidence" value="ECO:0007669"/>
    <property type="project" value="UniProtKB-KW"/>
</dbReference>